<protein>
    <submittedName>
        <fullName evidence="1">Uncharacterized protein</fullName>
    </submittedName>
</protein>
<organism evidence="1 2">
    <name type="scientific">Brachionus plicatilis</name>
    <name type="common">Marine rotifer</name>
    <name type="synonym">Brachionus muelleri</name>
    <dbReference type="NCBI Taxonomy" id="10195"/>
    <lineage>
        <taxon>Eukaryota</taxon>
        <taxon>Metazoa</taxon>
        <taxon>Spiralia</taxon>
        <taxon>Gnathifera</taxon>
        <taxon>Rotifera</taxon>
        <taxon>Eurotatoria</taxon>
        <taxon>Monogononta</taxon>
        <taxon>Pseudotrocha</taxon>
        <taxon>Ploima</taxon>
        <taxon>Brachionidae</taxon>
        <taxon>Brachionus</taxon>
    </lineage>
</organism>
<name>A0A3M7RG52_BRAPC</name>
<evidence type="ECO:0000313" key="1">
    <source>
        <dbReference type="EMBL" id="RNA22563.1"/>
    </source>
</evidence>
<reference evidence="1 2" key="1">
    <citation type="journal article" date="2018" name="Sci. Rep.">
        <title>Genomic signatures of local adaptation to the degree of environmental predictability in rotifers.</title>
        <authorList>
            <person name="Franch-Gras L."/>
            <person name="Hahn C."/>
            <person name="Garcia-Roger E.M."/>
            <person name="Carmona M.J."/>
            <person name="Serra M."/>
            <person name="Gomez A."/>
        </authorList>
    </citation>
    <scope>NUCLEOTIDE SEQUENCE [LARGE SCALE GENOMIC DNA]</scope>
    <source>
        <strain evidence="1">HYR1</strain>
    </source>
</reference>
<evidence type="ECO:0000313" key="2">
    <source>
        <dbReference type="Proteomes" id="UP000276133"/>
    </source>
</evidence>
<sequence>MSVRTGLSWLQSGTSAFAIGQLDVDQTVADFLCARLLWLGCTGVSLGPSLICSRCNILSIRLLLVAICDHLDKCLYTLESPSRTRCEESTNSASGDSADGSYWYSVSAYCEPICSIVADESV</sequence>
<keyword evidence="2" id="KW-1185">Reference proteome</keyword>
<accession>A0A3M7RG52</accession>
<dbReference type="AlphaFoldDB" id="A0A3M7RG52"/>
<dbReference type="Proteomes" id="UP000276133">
    <property type="component" value="Unassembled WGS sequence"/>
</dbReference>
<comment type="caution">
    <text evidence="1">The sequence shown here is derived from an EMBL/GenBank/DDBJ whole genome shotgun (WGS) entry which is preliminary data.</text>
</comment>
<proteinExistence type="predicted"/>
<dbReference type="EMBL" id="REGN01003428">
    <property type="protein sequence ID" value="RNA22563.1"/>
    <property type="molecule type" value="Genomic_DNA"/>
</dbReference>
<gene>
    <name evidence="1" type="ORF">BpHYR1_046935</name>
</gene>